<keyword evidence="2" id="KW-1185">Reference proteome</keyword>
<name>A0A2L1GPR9_9BACT</name>
<dbReference type="RefSeq" id="WP_104936921.1">
    <property type="nucleotide sequence ID" value="NZ_CP021255.1"/>
</dbReference>
<reference evidence="1 2" key="1">
    <citation type="journal article" date="2018" name="MBio">
        <title>Insights into the evolution of host association through the isolation and characterization of a novel human periodontal pathobiont, Desulfobulbus oralis.</title>
        <authorList>
            <person name="Cross K.L."/>
            <person name="Chirania P."/>
            <person name="Xiong W."/>
            <person name="Beall C.J."/>
            <person name="Elkins J.G."/>
            <person name="Giannone R.J."/>
            <person name="Griffen A.L."/>
            <person name="Guss A.M."/>
            <person name="Hettich R.L."/>
            <person name="Joshi S.S."/>
            <person name="Mokrzan E.M."/>
            <person name="Martin R.K."/>
            <person name="Zhulin I.B."/>
            <person name="Leys E.J."/>
            <person name="Podar M."/>
        </authorList>
    </citation>
    <scope>NUCLEOTIDE SEQUENCE [LARGE SCALE GENOMIC DNA]</scope>
    <source>
        <strain evidence="1 2">ORNL</strain>
    </source>
</reference>
<dbReference type="AlphaFoldDB" id="A0A2L1GPR9"/>
<dbReference type="KEGG" id="deo:CAY53_09545"/>
<evidence type="ECO:0000313" key="1">
    <source>
        <dbReference type="EMBL" id="AVD71681.1"/>
    </source>
</evidence>
<organism evidence="1 2">
    <name type="scientific">Desulfobulbus oralis</name>
    <dbReference type="NCBI Taxonomy" id="1986146"/>
    <lineage>
        <taxon>Bacteria</taxon>
        <taxon>Pseudomonadati</taxon>
        <taxon>Thermodesulfobacteriota</taxon>
        <taxon>Desulfobulbia</taxon>
        <taxon>Desulfobulbales</taxon>
        <taxon>Desulfobulbaceae</taxon>
        <taxon>Desulfobulbus</taxon>
    </lineage>
</organism>
<accession>A0A2L1GPR9</accession>
<proteinExistence type="predicted"/>
<dbReference type="OrthoDB" id="33037at2"/>
<dbReference type="Proteomes" id="UP000239867">
    <property type="component" value="Chromosome"/>
</dbReference>
<sequence>MAISQLEEKSYEVLCLFYFFGAFYGSEAFAETRLVTAADPEAILEVAKGYGRASLGKDSQGDPHIEGKMGGLLYQIVFHYCTQGANCKSIQFFAGWRKTQKEVPLDVINKWNSERLFAYGCIFSVWNDGGVA</sequence>
<protein>
    <submittedName>
        <fullName evidence="1">Uncharacterized protein</fullName>
    </submittedName>
</protein>
<dbReference type="Pfam" id="PF10722">
    <property type="entry name" value="YbjN"/>
    <property type="match status" value="1"/>
</dbReference>
<gene>
    <name evidence="1" type="ORF">CAY53_09545</name>
</gene>
<dbReference type="EMBL" id="CP021255">
    <property type="protein sequence ID" value="AVD71681.1"/>
    <property type="molecule type" value="Genomic_DNA"/>
</dbReference>
<dbReference type="InterPro" id="IPR019660">
    <property type="entry name" value="Put_sensory_transdc_reg_YbjN"/>
</dbReference>
<evidence type="ECO:0000313" key="2">
    <source>
        <dbReference type="Proteomes" id="UP000239867"/>
    </source>
</evidence>